<evidence type="ECO:0008006" key="4">
    <source>
        <dbReference type="Google" id="ProtNLM"/>
    </source>
</evidence>
<dbReference type="OrthoDB" id="9815166at2"/>
<dbReference type="RefSeq" id="WP_106291076.1">
    <property type="nucleotide sequence ID" value="NZ_CAWNTC010000186.1"/>
</dbReference>
<gene>
    <name evidence="2" type="ORF">C7B64_21075</name>
</gene>
<reference evidence="2 3" key="2">
    <citation type="submission" date="2018-03" db="EMBL/GenBank/DDBJ databases">
        <title>The ancient ancestry and fast evolution of plastids.</title>
        <authorList>
            <person name="Moore K.R."/>
            <person name="Magnabosco C."/>
            <person name="Momper L."/>
            <person name="Gold D.A."/>
            <person name="Bosak T."/>
            <person name="Fournier G.P."/>
        </authorList>
    </citation>
    <scope>NUCLEOTIDE SEQUENCE [LARGE SCALE GENOMIC DNA]</scope>
    <source>
        <strain evidence="2 3">CCAP 1448/3</strain>
    </source>
</reference>
<protein>
    <recommendedName>
        <fullName evidence="4">DUF2281 domain-containing protein</fullName>
    </recommendedName>
</protein>
<organism evidence="2 3">
    <name type="scientific">Merismopedia glauca CCAP 1448/3</name>
    <dbReference type="NCBI Taxonomy" id="1296344"/>
    <lineage>
        <taxon>Bacteria</taxon>
        <taxon>Bacillati</taxon>
        <taxon>Cyanobacteriota</taxon>
        <taxon>Cyanophyceae</taxon>
        <taxon>Synechococcales</taxon>
        <taxon>Merismopediaceae</taxon>
        <taxon>Merismopedia</taxon>
    </lineage>
</organism>
<reference evidence="2 3" key="1">
    <citation type="submission" date="2018-02" db="EMBL/GenBank/DDBJ databases">
        <authorList>
            <person name="Cohen D.B."/>
            <person name="Kent A.D."/>
        </authorList>
    </citation>
    <scope>NUCLEOTIDE SEQUENCE [LARGE SCALE GENOMIC DNA]</scope>
    <source>
        <strain evidence="2 3">CCAP 1448/3</strain>
    </source>
</reference>
<comment type="caution">
    <text evidence="2">The sequence shown here is derived from an EMBL/GenBank/DDBJ whole genome shotgun (WGS) entry which is preliminary data.</text>
</comment>
<proteinExistence type="predicted"/>
<evidence type="ECO:0000313" key="3">
    <source>
        <dbReference type="Proteomes" id="UP000238762"/>
    </source>
</evidence>
<evidence type="ECO:0000256" key="1">
    <source>
        <dbReference type="SAM" id="MobiDB-lite"/>
    </source>
</evidence>
<dbReference type="Proteomes" id="UP000238762">
    <property type="component" value="Unassembled WGS sequence"/>
</dbReference>
<evidence type="ECO:0000313" key="2">
    <source>
        <dbReference type="EMBL" id="PSB00911.1"/>
    </source>
</evidence>
<dbReference type="EMBL" id="PVWJ01000148">
    <property type="protein sequence ID" value="PSB00911.1"/>
    <property type="molecule type" value="Genomic_DNA"/>
</dbReference>
<keyword evidence="3" id="KW-1185">Reference proteome</keyword>
<feature type="region of interest" description="Disordered" evidence="1">
    <location>
        <begin position="61"/>
        <end position="81"/>
    </location>
</feature>
<name>A0A2T1BY30_9CYAN</name>
<dbReference type="AlphaFoldDB" id="A0A2T1BY30"/>
<sequence>MNSEQILLDNWRYLTPEKQSEVLDFMEFLRHKHNREREVKLIQPHMSNSERVKQWIDWAESHPKNSPGLPDVALSRDSIYD</sequence>
<accession>A0A2T1BY30</accession>